<dbReference type="AlphaFoldDB" id="J7RVH1"/>
<dbReference type="UniPathway" id="UPA00705"/>
<comment type="subcellular location">
    <subcellularLocation>
        <location evidence="1 13">Mitochondrion inner membrane</location>
        <topology evidence="1 13">Peripheral membrane protein</topology>
        <orientation evidence="1 13">Matrix side</orientation>
    </subcellularLocation>
</comment>
<dbReference type="GO" id="GO:0045277">
    <property type="term" value="C:respiratory chain complex IV"/>
    <property type="evidence" value="ECO:0007669"/>
    <property type="project" value="UniProtKB-UniRule"/>
</dbReference>
<dbReference type="GO" id="GO:0005743">
    <property type="term" value="C:mitochondrial inner membrane"/>
    <property type="evidence" value="ECO:0007669"/>
    <property type="project" value="UniProtKB-SubCell"/>
</dbReference>
<comment type="subunit">
    <text evidence="13">Component of the cytochrome c oxidase (complex IV, CIV), a multisubunit enzyme composed of a catalytic core of 3 subunits and several supernumerary subunits.</text>
</comment>
<dbReference type="GO" id="GO:0004129">
    <property type="term" value="F:cytochrome-c oxidase activity"/>
    <property type="evidence" value="ECO:0007669"/>
    <property type="project" value="EnsemblFungi"/>
</dbReference>
<dbReference type="InterPro" id="IPR036545">
    <property type="entry name" value="Cyt_c_oxidase_su5A/6_sf"/>
</dbReference>
<dbReference type="GO" id="GO:0006123">
    <property type="term" value="P:mitochondrial electron transport, cytochrome c to oxygen"/>
    <property type="evidence" value="ECO:0007669"/>
    <property type="project" value="UniProtKB-UniRule"/>
</dbReference>
<evidence type="ECO:0000256" key="12">
    <source>
        <dbReference type="ARBA" id="ARBA00082700"/>
    </source>
</evidence>
<evidence type="ECO:0000313" key="15">
    <source>
        <dbReference type="Proteomes" id="UP000006310"/>
    </source>
</evidence>
<protein>
    <recommendedName>
        <fullName evidence="11 13">Cytochrome c oxidase subunit 6, mitochondrial</fullName>
    </recommendedName>
    <alternativeName>
        <fullName evidence="12 13">Cytochrome c oxidase polypeptide VI</fullName>
    </alternativeName>
</protein>
<dbReference type="Pfam" id="PF02284">
    <property type="entry name" value="COX5A"/>
    <property type="match status" value="1"/>
</dbReference>
<reference evidence="14 15" key="1">
    <citation type="journal article" date="2011" name="Proc. Natl. Acad. Sci. U.S.A.">
        <title>Evolutionary erosion of yeast sex chromosomes by mating-type switching accidents.</title>
        <authorList>
            <person name="Gordon J.L."/>
            <person name="Armisen D."/>
            <person name="Proux-Wera E."/>
            <person name="Oheigeartaigh S.S."/>
            <person name="Byrne K.P."/>
            <person name="Wolfe K.H."/>
        </authorList>
    </citation>
    <scope>NUCLEOTIDE SEQUENCE [LARGE SCALE GENOMIC DNA]</scope>
    <source>
        <strain evidence="15">ATCC MYA-139 / BCRC 22969 / CBS 8797 / CCRC 22969 / KCTC 17520 / NBRC 10181 / NCYC 3082</strain>
    </source>
</reference>
<proteinExistence type="inferred from homology"/>
<keyword evidence="15" id="KW-1185">Reference proteome</keyword>
<comment type="function">
    <text evidence="13">Component of the cytochrome c oxidase, the last enzyme in the mitochondrial electron transport chain which drives oxidative phosphorylation. The respiratory chain contains 3 multisubunit complexes succinate dehydrogenase (complex II, CII), ubiquinol-cytochrome c oxidoreductase (cytochrome b-c1 complex, complex III, CIII) and cytochrome c oxidase (complex IV, CIV), that cooperate to transfer electrons derived from NADH and succinate to molecular oxygen, creating an electrochemical gradient over the inner membrane that drives transmembrane transport and the ATP synthase. Cytochrome c oxidase is the component of the respiratory chain that catalyzes the reduction of oxygen to water. Electrons originating from reduced cytochrome c in the intermembrane space (IMS) are transferred via the dinuclear copper A center (CU(A)) of subunit 2 and heme A of subunit 1 to the active site in subunit 1, a binuclear center (BNC) formed by heme A3 and copper B (CU(B)). The BNC reduces molecular oxygen to 2 water molecules using 4 electrons from cytochrome c in the IMS and 4 protons from the mitochondrial matrix.</text>
</comment>
<dbReference type="PANTHER" id="PTHR14200:SF11">
    <property type="entry name" value="CYTOCHROME C OXIDASE SUBUNIT 5A, MITOCHONDRIAL"/>
    <property type="match status" value="1"/>
</dbReference>
<keyword evidence="8 13" id="KW-0408">Iron</keyword>
<evidence type="ECO:0000256" key="13">
    <source>
        <dbReference type="RuleBase" id="RU368103"/>
    </source>
</evidence>
<keyword evidence="10 13" id="KW-0472">Membrane</keyword>
<organism evidence="14 15">
    <name type="scientific">Huiozyma naganishii (strain ATCC MYA-139 / BCRC 22969 / CBS 8797 / KCTC 17520 / NBRC 10181 / NCYC 3082 / Yp74L-3)</name>
    <name type="common">Yeast</name>
    <name type="synonym">Kazachstania naganishii</name>
    <dbReference type="NCBI Taxonomy" id="1071383"/>
    <lineage>
        <taxon>Eukaryota</taxon>
        <taxon>Fungi</taxon>
        <taxon>Dikarya</taxon>
        <taxon>Ascomycota</taxon>
        <taxon>Saccharomycotina</taxon>
        <taxon>Saccharomycetes</taxon>
        <taxon>Saccharomycetales</taxon>
        <taxon>Saccharomycetaceae</taxon>
        <taxon>Huiozyma</taxon>
    </lineage>
</organism>
<dbReference type="HOGENOM" id="CLU_099086_0_1_1"/>
<evidence type="ECO:0000256" key="1">
    <source>
        <dbReference type="ARBA" id="ARBA00004443"/>
    </source>
</evidence>
<dbReference type="eggNOG" id="KOG4077">
    <property type="taxonomic scope" value="Eukaryota"/>
</dbReference>
<comment type="similarity">
    <text evidence="3 13">Belongs to the cytochrome c oxidase subunit 5A family.</text>
</comment>
<reference evidence="15" key="2">
    <citation type="submission" date="2012-08" db="EMBL/GenBank/DDBJ databases">
        <title>Genome sequence of Kazachstania naganishii.</title>
        <authorList>
            <person name="Gordon J.L."/>
            <person name="Armisen D."/>
            <person name="Proux-Wera E."/>
            <person name="OhEigeartaigh S.S."/>
            <person name="Byrne K.P."/>
            <person name="Wolfe K.H."/>
        </authorList>
    </citation>
    <scope>NUCLEOTIDE SEQUENCE [LARGE SCALE GENOMIC DNA]</scope>
    <source>
        <strain evidence="15">ATCC MYA-139 / BCRC 22969 / CBS 8797 / CCRC 22969 / KCTC 17520 / NBRC 10181 / NCYC 3082</strain>
    </source>
</reference>
<evidence type="ECO:0000313" key="14">
    <source>
        <dbReference type="EMBL" id="CCK68927.1"/>
    </source>
</evidence>
<dbReference type="Proteomes" id="UP000006310">
    <property type="component" value="Chromosome 2"/>
</dbReference>
<dbReference type="Gene3D" id="1.25.40.40">
    <property type="entry name" value="Cytochrome c oxidase, subunit Va/VI"/>
    <property type="match status" value="1"/>
</dbReference>
<evidence type="ECO:0000256" key="6">
    <source>
        <dbReference type="ARBA" id="ARBA00022792"/>
    </source>
</evidence>
<dbReference type="PANTHER" id="PTHR14200">
    <property type="entry name" value="CYTOCHROME C OXIDASE POLYPEPTIDE"/>
    <property type="match status" value="1"/>
</dbReference>
<dbReference type="OrthoDB" id="5778907at2759"/>
<evidence type="ECO:0000256" key="4">
    <source>
        <dbReference type="ARBA" id="ARBA00022617"/>
    </source>
</evidence>
<evidence type="ECO:0000256" key="8">
    <source>
        <dbReference type="ARBA" id="ARBA00023004"/>
    </source>
</evidence>
<dbReference type="STRING" id="1071383.J7RVH1"/>
<evidence type="ECO:0000256" key="7">
    <source>
        <dbReference type="ARBA" id="ARBA00022946"/>
    </source>
</evidence>
<sequence length="168" mass="19445">MLSRVMFRRGLVGARGIGGARRSLVSVTQTQTRLQARLQSRLQPLRSVQIRKYSEHADEETFEEFTARFEKEFDEAYDLFEVQRVLNNCFSYDLVPAPAVLEKALRAARRVNDLPTAVRVFEALKYKVENEDQYKAYLEELKDVRSELGVPLKEELFDPETTVQNPSN</sequence>
<dbReference type="CDD" id="cd00923">
    <property type="entry name" value="Cyt_c_Oxidase_Va"/>
    <property type="match status" value="1"/>
</dbReference>
<keyword evidence="4 13" id="KW-0349">Heme</keyword>
<dbReference type="EMBL" id="HE978315">
    <property type="protein sequence ID" value="CCK68927.1"/>
    <property type="molecule type" value="Genomic_DNA"/>
</dbReference>
<dbReference type="SUPFAM" id="SSF48479">
    <property type="entry name" value="Cytochrome c oxidase subunit E"/>
    <property type="match status" value="1"/>
</dbReference>
<keyword evidence="7 13" id="KW-0809">Transit peptide</keyword>
<evidence type="ECO:0000256" key="11">
    <source>
        <dbReference type="ARBA" id="ARBA00070174"/>
    </source>
</evidence>
<gene>
    <name evidence="14" type="primary">KNAG0B04930</name>
    <name evidence="14" type="ordered locus">KNAG_0B04930</name>
</gene>
<dbReference type="KEGG" id="kng:KNAG_0B04930"/>
<evidence type="ECO:0000256" key="5">
    <source>
        <dbReference type="ARBA" id="ARBA00022723"/>
    </source>
</evidence>
<dbReference type="OMA" id="MEKWPAD"/>
<dbReference type="RefSeq" id="XP_022463173.1">
    <property type="nucleotide sequence ID" value="XM_022606482.1"/>
</dbReference>
<keyword evidence="6 13" id="KW-0999">Mitochondrion inner membrane</keyword>
<keyword evidence="9 13" id="KW-0496">Mitochondrion</keyword>
<dbReference type="FunFam" id="1.25.40.40:FF:000001">
    <property type="entry name" value="Cytochrome c oxidase subunit VI"/>
    <property type="match status" value="1"/>
</dbReference>
<evidence type="ECO:0000256" key="2">
    <source>
        <dbReference type="ARBA" id="ARBA00004673"/>
    </source>
</evidence>
<dbReference type="InterPro" id="IPR003204">
    <property type="entry name" value="Cyt_c_oxidase_su5A/6"/>
</dbReference>
<comment type="pathway">
    <text evidence="2 13">Energy metabolism; oxidative phosphorylation.</text>
</comment>
<keyword evidence="5 13" id="KW-0479">Metal-binding</keyword>
<evidence type="ECO:0000256" key="9">
    <source>
        <dbReference type="ARBA" id="ARBA00023128"/>
    </source>
</evidence>
<name>J7RVH1_HUIN7</name>
<evidence type="ECO:0000256" key="10">
    <source>
        <dbReference type="ARBA" id="ARBA00023136"/>
    </source>
</evidence>
<accession>J7RVH1</accession>
<dbReference type="GeneID" id="34524577"/>
<dbReference type="GO" id="GO:0046872">
    <property type="term" value="F:metal ion binding"/>
    <property type="evidence" value="ECO:0007669"/>
    <property type="project" value="UniProtKB-UniRule"/>
</dbReference>
<evidence type="ECO:0000256" key="3">
    <source>
        <dbReference type="ARBA" id="ARBA00007972"/>
    </source>
</evidence>